<reference evidence="2 3" key="1">
    <citation type="submission" date="2021-06" db="EMBL/GenBank/DDBJ databases">
        <title>Caerostris extrusa draft genome.</title>
        <authorList>
            <person name="Kono N."/>
            <person name="Arakawa K."/>
        </authorList>
    </citation>
    <scope>NUCLEOTIDE SEQUENCE [LARGE SCALE GENOMIC DNA]</scope>
</reference>
<sequence length="87" mass="9632">MVLYNPSLPLFMAYILRSLVDKSNNIASTTLPFTPAATDTDLSLLIFCFLLIAYLFVHGFLLPSLFSCHLIVSAITLYFSSILIVIA</sequence>
<accession>A0AAV4XSF3</accession>
<evidence type="ECO:0000256" key="1">
    <source>
        <dbReference type="SAM" id="Phobius"/>
    </source>
</evidence>
<protein>
    <submittedName>
        <fullName evidence="2">Uncharacterized protein</fullName>
    </submittedName>
</protein>
<feature type="transmembrane region" description="Helical" evidence="1">
    <location>
        <begin position="42"/>
        <end position="61"/>
    </location>
</feature>
<evidence type="ECO:0000313" key="2">
    <source>
        <dbReference type="EMBL" id="GIY96663.1"/>
    </source>
</evidence>
<comment type="caution">
    <text evidence="2">The sequence shown here is derived from an EMBL/GenBank/DDBJ whole genome shotgun (WGS) entry which is preliminary data.</text>
</comment>
<organism evidence="2 3">
    <name type="scientific">Caerostris extrusa</name>
    <name type="common">Bark spider</name>
    <name type="synonym">Caerostris bankana</name>
    <dbReference type="NCBI Taxonomy" id="172846"/>
    <lineage>
        <taxon>Eukaryota</taxon>
        <taxon>Metazoa</taxon>
        <taxon>Ecdysozoa</taxon>
        <taxon>Arthropoda</taxon>
        <taxon>Chelicerata</taxon>
        <taxon>Arachnida</taxon>
        <taxon>Araneae</taxon>
        <taxon>Araneomorphae</taxon>
        <taxon>Entelegynae</taxon>
        <taxon>Araneoidea</taxon>
        <taxon>Araneidae</taxon>
        <taxon>Caerostris</taxon>
    </lineage>
</organism>
<keyword evidence="1" id="KW-0812">Transmembrane</keyword>
<evidence type="ECO:0000313" key="3">
    <source>
        <dbReference type="Proteomes" id="UP001054945"/>
    </source>
</evidence>
<dbReference type="EMBL" id="BPLR01018072">
    <property type="protein sequence ID" value="GIY96663.1"/>
    <property type="molecule type" value="Genomic_DNA"/>
</dbReference>
<gene>
    <name evidence="2" type="ORF">CEXT_336741</name>
</gene>
<proteinExistence type="predicted"/>
<dbReference type="Proteomes" id="UP001054945">
    <property type="component" value="Unassembled WGS sequence"/>
</dbReference>
<feature type="transmembrane region" description="Helical" evidence="1">
    <location>
        <begin position="68"/>
        <end position="86"/>
    </location>
</feature>
<keyword evidence="1" id="KW-0472">Membrane</keyword>
<keyword evidence="3" id="KW-1185">Reference proteome</keyword>
<name>A0AAV4XSF3_CAEEX</name>
<dbReference type="AlphaFoldDB" id="A0AAV4XSF3"/>
<keyword evidence="1" id="KW-1133">Transmembrane helix</keyword>